<dbReference type="AlphaFoldDB" id="A0A1W2H271"/>
<protein>
    <submittedName>
        <fullName evidence="2">Uncharacterized protein</fullName>
    </submittedName>
</protein>
<proteinExistence type="predicted"/>
<feature type="transmembrane region" description="Helical" evidence="1">
    <location>
        <begin position="305"/>
        <end position="325"/>
    </location>
</feature>
<feature type="transmembrane region" description="Helical" evidence="1">
    <location>
        <begin position="245"/>
        <end position="265"/>
    </location>
</feature>
<dbReference type="OrthoDB" id="7054801at2"/>
<feature type="transmembrane region" description="Helical" evidence="1">
    <location>
        <begin position="156"/>
        <end position="174"/>
    </location>
</feature>
<feature type="transmembrane region" description="Helical" evidence="1">
    <location>
        <begin position="362"/>
        <end position="381"/>
    </location>
</feature>
<feature type="transmembrane region" description="Helical" evidence="1">
    <location>
        <begin position="186"/>
        <end position="208"/>
    </location>
</feature>
<dbReference type="Pfam" id="PF18948">
    <property type="entry name" value="DUF5692"/>
    <property type="match status" value="1"/>
</dbReference>
<gene>
    <name evidence="2" type="ORF">SAMN00777080_1621</name>
</gene>
<accession>A0A1W2H271</accession>
<keyword evidence="1" id="KW-0812">Transmembrane</keyword>
<keyword evidence="1" id="KW-1133">Transmembrane helix</keyword>
<dbReference type="Proteomes" id="UP000192333">
    <property type="component" value="Chromosome I"/>
</dbReference>
<dbReference type="EMBL" id="LT838813">
    <property type="protein sequence ID" value="SMD43045.1"/>
    <property type="molecule type" value="Genomic_DNA"/>
</dbReference>
<evidence type="ECO:0000313" key="3">
    <source>
        <dbReference type="Proteomes" id="UP000192333"/>
    </source>
</evidence>
<evidence type="ECO:0000256" key="1">
    <source>
        <dbReference type="SAM" id="Phobius"/>
    </source>
</evidence>
<keyword evidence="1" id="KW-0472">Membrane</keyword>
<dbReference type="InterPro" id="IPR043747">
    <property type="entry name" value="DUF5692"/>
</dbReference>
<keyword evidence="3" id="KW-1185">Reference proteome</keyword>
<dbReference type="RefSeq" id="WP_084119789.1">
    <property type="nucleotide sequence ID" value="NZ_LT838813.1"/>
</dbReference>
<organism evidence="2 3">
    <name type="scientific">Aquiflexum balticum DSM 16537</name>
    <dbReference type="NCBI Taxonomy" id="758820"/>
    <lineage>
        <taxon>Bacteria</taxon>
        <taxon>Pseudomonadati</taxon>
        <taxon>Bacteroidota</taxon>
        <taxon>Cytophagia</taxon>
        <taxon>Cytophagales</taxon>
        <taxon>Cyclobacteriaceae</taxon>
        <taxon>Aquiflexum</taxon>
    </lineage>
</organism>
<sequence>MLKSIKKNWLNSVIKPFLFLIVLGTFVSVSYGQDREYLEGFYAVTRSDNQIFIFNFNKDGTVLVTEKNSEDKDFKELKKYELSGNNLTLHPIWDPGRIDYFYDVSITKKEDGLFTFSKAGLDYEIQKHSNWPAIMHTLFVLIALLIFNHLCRWSKWFVWATCILLPLYLTIYVWPMTTVGTAVDTWFHVAKVWSALAGSVFFTLVRFTKLNNYKWAKFIVAAILVINIAEAVLRDFELGTGFGGIYHFLNGTAGILSIITLSGWLTIKADNSRFKDMVWPDMTLLWIIAYDVWNWSYICNCIPEHAVMGLIVLLSCTIPAFYKVGTWLQARAYTLSAYMMYIMSGSRWISHPLNNVLLPDNPTFIIILAITSLGLNVYNAYVHFGMMIRRKAWGFGQPVLTLAEQEAIVATNKTFPHFIKLA</sequence>
<reference evidence="3" key="1">
    <citation type="submission" date="2017-04" db="EMBL/GenBank/DDBJ databases">
        <authorList>
            <person name="Varghese N."/>
            <person name="Submissions S."/>
        </authorList>
    </citation>
    <scope>NUCLEOTIDE SEQUENCE [LARGE SCALE GENOMIC DNA]</scope>
    <source>
        <strain evidence="3">DSM 16537</strain>
    </source>
</reference>
<name>A0A1W2H271_9BACT</name>
<feature type="transmembrane region" description="Helical" evidence="1">
    <location>
        <begin position="215"/>
        <end position="233"/>
    </location>
</feature>
<feature type="transmembrane region" description="Helical" evidence="1">
    <location>
        <begin position="131"/>
        <end position="149"/>
    </location>
</feature>
<evidence type="ECO:0000313" key="2">
    <source>
        <dbReference type="EMBL" id="SMD43045.1"/>
    </source>
</evidence>
<dbReference type="STRING" id="758820.SAMN00777080_1621"/>